<sequence>MRVNFGRISPFAPVLKEISVDAALAVAPRPKGDVDALVHLAKDDMAAVDALIIARMQSDVPVIPLLAEHLVSAGGKRLRPLLTVAAARAIGQTGAIEGPKKLAASVEFIHTATLLHDDIVDGSEMRRGKVAAHLIWGSASSVLVGDFLFARAFELMVETDSLRALGILARASAVIAEGEVLQLTRAHDLNLDLDTYLQIIRAKTAELFAAAAESGAVGAGATDEQVAALRDYGMALGIAFQLADDALDYGGATETLGKNAGDDFNEGKATLPLLLAVQRTKGTEDLFWDRVITKGDRKPEDFDRARQLIVASGAVEATLDTASEYADRAKTALQVLPAGPWRSALEALADFAVSRAM</sequence>
<name>A0A1Z3M101_BREDI</name>
<dbReference type="CDD" id="cd00685">
    <property type="entry name" value="Trans_IPPS_HT"/>
    <property type="match status" value="1"/>
</dbReference>
<dbReference type="PANTHER" id="PTHR12001:SF69">
    <property type="entry name" value="ALL TRANS-POLYPRENYL-DIPHOSPHATE SYNTHASE PDSS1"/>
    <property type="match status" value="1"/>
</dbReference>
<comment type="similarity">
    <text evidence="2 12">Belongs to the FPP/GGPP synthase family.</text>
</comment>
<dbReference type="EC" id="2.5.1.90" evidence="8"/>
<reference evidence="14 16" key="3">
    <citation type="submission" date="2019-01" db="EMBL/GenBank/DDBJ databases">
        <title>Brevundimonas diminuta Genome sequencing and assembly.</title>
        <authorList>
            <person name="Chen H."/>
        </authorList>
    </citation>
    <scope>NUCLEOTIDE SEQUENCE [LARGE SCALE GENOMIC DNA]</scope>
    <source>
        <strain evidence="14">ATCC</strain>
        <strain evidence="16">ATCC(B) 19146</strain>
    </source>
</reference>
<evidence type="ECO:0000256" key="2">
    <source>
        <dbReference type="ARBA" id="ARBA00006706"/>
    </source>
</evidence>
<evidence type="ECO:0000256" key="11">
    <source>
        <dbReference type="ARBA" id="ARBA00083124"/>
    </source>
</evidence>
<evidence type="ECO:0000313" key="16">
    <source>
        <dbReference type="Proteomes" id="UP000287388"/>
    </source>
</evidence>
<evidence type="ECO:0000256" key="1">
    <source>
        <dbReference type="ARBA" id="ARBA00001946"/>
    </source>
</evidence>
<keyword evidence="4" id="KW-0479">Metal-binding</keyword>
<evidence type="ECO:0000256" key="6">
    <source>
        <dbReference type="ARBA" id="ARBA00051506"/>
    </source>
</evidence>
<evidence type="ECO:0000256" key="12">
    <source>
        <dbReference type="RuleBase" id="RU004466"/>
    </source>
</evidence>
<dbReference type="KEGG" id="bdm:EQG53_10685"/>
<evidence type="ECO:0000256" key="7">
    <source>
        <dbReference type="ARBA" id="ARBA00055029"/>
    </source>
</evidence>
<keyword evidence="5" id="KW-0460">Magnesium</keyword>
<dbReference type="STRING" id="293.GCA_000988015_00696"/>
<dbReference type="SUPFAM" id="SSF48576">
    <property type="entry name" value="Terpenoid synthases"/>
    <property type="match status" value="1"/>
</dbReference>
<dbReference type="PROSITE" id="PS00723">
    <property type="entry name" value="POLYPRENYL_SYNTHASE_1"/>
    <property type="match status" value="1"/>
</dbReference>
<evidence type="ECO:0000313" key="15">
    <source>
        <dbReference type="Proteomes" id="UP000197024"/>
    </source>
</evidence>
<comment type="catalytic activity">
    <reaction evidence="6">
        <text>5 isopentenyl diphosphate + (2E,6E)-farnesyl diphosphate = all-trans-octaprenyl diphosphate + 5 diphosphate</text>
        <dbReference type="Rhea" id="RHEA:27798"/>
        <dbReference type="ChEBI" id="CHEBI:33019"/>
        <dbReference type="ChEBI" id="CHEBI:57711"/>
        <dbReference type="ChEBI" id="CHEBI:128769"/>
        <dbReference type="ChEBI" id="CHEBI:175763"/>
        <dbReference type="EC" id="2.5.1.90"/>
    </reaction>
</comment>
<dbReference type="GO" id="GO:0008299">
    <property type="term" value="P:isoprenoid biosynthetic process"/>
    <property type="evidence" value="ECO:0007669"/>
    <property type="project" value="InterPro"/>
</dbReference>
<comment type="function">
    <text evidence="7">Supplies octaprenyl diphosphate, the precursor for the side chain of the isoprenoid quinones ubiquinone and menaquinone.</text>
</comment>
<evidence type="ECO:0000256" key="8">
    <source>
        <dbReference type="ARBA" id="ARBA00066511"/>
    </source>
</evidence>
<reference evidence="13 15" key="1">
    <citation type="submission" date="2017-06" db="EMBL/GenBank/DDBJ databases">
        <title>Biodegradation of gentamicin by bacterial consortia AMQD4 in synthetic medium and raw gentamicin sewage.</title>
        <authorList>
            <person name="Chang H."/>
            <person name="Feng Y."/>
            <person name="Li Z."/>
            <person name="Xue J."/>
            <person name="Cheng D."/>
        </authorList>
    </citation>
    <scope>NUCLEOTIDE SEQUENCE [LARGE SCALE GENOMIC DNA]</scope>
    <source>
        <strain evidence="13 15">BZC3</strain>
    </source>
</reference>
<dbReference type="EMBL" id="CP021995">
    <property type="protein sequence ID" value="ASD28131.1"/>
    <property type="molecule type" value="Genomic_DNA"/>
</dbReference>
<reference evidence="13 15" key="2">
    <citation type="submission" date="2017-06" db="EMBL/GenBank/DDBJ databases">
        <authorList>
            <person name="Kim H.J."/>
            <person name="Triplett B.A."/>
        </authorList>
    </citation>
    <scope>NUCLEOTIDE SEQUENCE [LARGE SCALE GENOMIC DNA]</scope>
    <source>
        <strain evidence="13 15">BZC3</strain>
    </source>
</reference>
<dbReference type="FunFam" id="1.10.600.10:FF:000002">
    <property type="entry name" value="Octaprenyl diphosphate synthase"/>
    <property type="match status" value="1"/>
</dbReference>
<evidence type="ECO:0000256" key="10">
    <source>
        <dbReference type="ARBA" id="ARBA00079637"/>
    </source>
</evidence>
<dbReference type="Pfam" id="PF00348">
    <property type="entry name" value="polyprenyl_synt"/>
    <property type="match status" value="1"/>
</dbReference>
<proteinExistence type="inferred from homology"/>
<organism evidence="13 15">
    <name type="scientific">Brevundimonas diminuta</name>
    <name type="common">Pseudomonas diminuta</name>
    <dbReference type="NCBI Taxonomy" id="293"/>
    <lineage>
        <taxon>Bacteria</taxon>
        <taxon>Pseudomonadati</taxon>
        <taxon>Pseudomonadota</taxon>
        <taxon>Alphaproteobacteria</taxon>
        <taxon>Caulobacterales</taxon>
        <taxon>Caulobacteraceae</taxon>
        <taxon>Brevundimonas</taxon>
    </lineage>
</organism>
<dbReference type="Proteomes" id="UP000287388">
    <property type="component" value="Chromosome"/>
</dbReference>
<evidence type="ECO:0000256" key="3">
    <source>
        <dbReference type="ARBA" id="ARBA00022679"/>
    </source>
</evidence>
<evidence type="ECO:0000313" key="14">
    <source>
        <dbReference type="EMBL" id="QAT14790.1"/>
    </source>
</evidence>
<dbReference type="Gene3D" id="1.10.600.10">
    <property type="entry name" value="Farnesyl Diphosphate Synthase"/>
    <property type="match status" value="1"/>
</dbReference>
<comment type="cofactor">
    <cofactor evidence="1">
        <name>Mg(2+)</name>
        <dbReference type="ChEBI" id="CHEBI:18420"/>
    </cofactor>
</comment>
<accession>A0A1Z3M101</accession>
<dbReference type="AlphaFoldDB" id="A0A1Z3M101"/>
<dbReference type="GO" id="GO:0106350">
    <property type="term" value="F:all-trans-octaprenyl-diphosphate synthase activity"/>
    <property type="evidence" value="ECO:0007669"/>
    <property type="project" value="UniProtKB-EC"/>
</dbReference>
<dbReference type="InterPro" id="IPR008949">
    <property type="entry name" value="Isoprenoid_synthase_dom_sf"/>
</dbReference>
<gene>
    <name evidence="13" type="ORF">CD943_15240</name>
    <name evidence="14" type="ORF">EQG53_10685</name>
</gene>
<dbReference type="EMBL" id="CP035093">
    <property type="protein sequence ID" value="QAT14790.1"/>
    <property type="molecule type" value="Genomic_DNA"/>
</dbReference>
<protein>
    <recommendedName>
        <fullName evidence="9">Octaprenyl diphosphate synthase</fullName>
        <ecNumber evidence="8">2.5.1.90</ecNumber>
    </recommendedName>
    <alternativeName>
        <fullName evidence="11">All-trans-octaprenyl-diphosphate synthase</fullName>
    </alternativeName>
    <alternativeName>
        <fullName evidence="10">Octaprenyl pyrophosphate synthase</fullName>
    </alternativeName>
</protein>
<dbReference type="PANTHER" id="PTHR12001">
    <property type="entry name" value="GERANYLGERANYL PYROPHOSPHATE SYNTHASE"/>
    <property type="match status" value="1"/>
</dbReference>
<dbReference type="GO" id="GO:0046872">
    <property type="term" value="F:metal ion binding"/>
    <property type="evidence" value="ECO:0007669"/>
    <property type="project" value="UniProtKB-KW"/>
</dbReference>
<evidence type="ECO:0000313" key="13">
    <source>
        <dbReference type="EMBL" id="ASD28131.1"/>
    </source>
</evidence>
<dbReference type="InterPro" id="IPR000092">
    <property type="entry name" value="Polyprenyl_synt"/>
</dbReference>
<evidence type="ECO:0000256" key="9">
    <source>
        <dbReference type="ARBA" id="ARBA00072473"/>
    </source>
</evidence>
<dbReference type="SFLD" id="SFLDS00005">
    <property type="entry name" value="Isoprenoid_Synthase_Type_I"/>
    <property type="match status" value="1"/>
</dbReference>
<dbReference type="InterPro" id="IPR033749">
    <property type="entry name" value="Polyprenyl_synt_CS"/>
</dbReference>
<evidence type="ECO:0000256" key="5">
    <source>
        <dbReference type="ARBA" id="ARBA00022842"/>
    </source>
</evidence>
<keyword evidence="3 12" id="KW-0808">Transferase</keyword>
<evidence type="ECO:0000256" key="4">
    <source>
        <dbReference type="ARBA" id="ARBA00022723"/>
    </source>
</evidence>
<dbReference type="Proteomes" id="UP000197024">
    <property type="component" value="Chromosome"/>
</dbReference>